<keyword evidence="2" id="KW-1185">Reference proteome</keyword>
<dbReference type="Proteomes" id="UP000492821">
    <property type="component" value="Unassembled WGS sequence"/>
</dbReference>
<dbReference type="AlphaFoldDB" id="A0A7E4VDL2"/>
<sequence length="103" mass="11961">MHQGNVGLKAVLHVVYVAVPVAMYVILNTYVPRRDIVQAEANLNALLTNTKDRIWSYVYNLWVKMIIAVFGPLTRRHLERKLAYHNEIVKNTRLLLAQFDSRD</sequence>
<dbReference type="WBParaSite" id="Pan_g1921.t1">
    <property type="protein sequence ID" value="Pan_g1921.t1"/>
    <property type="gene ID" value="Pan_g1921"/>
</dbReference>
<name>A0A7E4VDL2_PANRE</name>
<reference evidence="3" key="2">
    <citation type="submission" date="2020-10" db="UniProtKB">
        <authorList>
            <consortium name="WormBaseParasite"/>
        </authorList>
    </citation>
    <scope>IDENTIFICATION</scope>
</reference>
<keyword evidence="1" id="KW-0472">Membrane</keyword>
<evidence type="ECO:0000256" key="1">
    <source>
        <dbReference type="SAM" id="Phobius"/>
    </source>
</evidence>
<feature type="transmembrane region" description="Helical" evidence="1">
    <location>
        <begin position="7"/>
        <end position="27"/>
    </location>
</feature>
<protein>
    <submittedName>
        <fullName evidence="3">ABC transmembrane type-1 domain-containing protein</fullName>
    </submittedName>
</protein>
<proteinExistence type="predicted"/>
<evidence type="ECO:0000313" key="3">
    <source>
        <dbReference type="WBParaSite" id="Pan_g1921.t1"/>
    </source>
</evidence>
<keyword evidence="1" id="KW-0812">Transmembrane</keyword>
<feature type="transmembrane region" description="Helical" evidence="1">
    <location>
        <begin position="54"/>
        <end position="73"/>
    </location>
</feature>
<evidence type="ECO:0000313" key="2">
    <source>
        <dbReference type="Proteomes" id="UP000492821"/>
    </source>
</evidence>
<accession>A0A7E4VDL2</accession>
<reference evidence="2" key="1">
    <citation type="journal article" date="2013" name="Genetics">
        <title>The draft genome and transcriptome of Panagrellus redivivus are shaped by the harsh demands of a free-living lifestyle.</title>
        <authorList>
            <person name="Srinivasan J."/>
            <person name="Dillman A.R."/>
            <person name="Macchietto M.G."/>
            <person name="Heikkinen L."/>
            <person name="Lakso M."/>
            <person name="Fracchia K.M."/>
            <person name="Antoshechkin I."/>
            <person name="Mortazavi A."/>
            <person name="Wong G."/>
            <person name="Sternberg P.W."/>
        </authorList>
    </citation>
    <scope>NUCLEOTIDE SEQUENCE [LARGE SCALE GENOMIC DNA]</scope>
    <source>
        <strain evidence="2">MT8872</strain>
    </source>
</reference>
<keyword evidence="1" id="KW-1133">Transmembrane helix</keyword>
<organism evidence="2 3">
    <name type="scientific">Panagrellus redivivus</name>
    <name type="common">Microworm</name>
    <dbReference type="NCBI Taxonomy" id="6233"/>
    <lineage>
        <taxon>Eukaryota</taxon>
        <taxon>Metazoa</taxon>
        <taxon>Ecdysozoa</taxon>
        <taxon>Nematoda</taxon>
        <taxon>Chromadorea</taxon>
        <taxon>Rhabditida</taxon>
        <taxon>Tylenchina</taxon>
        <taxon>Panagrolaimomorpha</taxon>
        <taxon>Panagrolaimoidea</taxon>
        <taxon>Panagrolaimidae</taxon>
        <taxon>Panagrellus</taxon>
    </lineage>
</organism>